<reference evidence="1" key="1">
    <citation type="journal article" date="2015" name="Nature">
        <title>Complex archaea that bridge the gap between prokaryotes and eukaryotes.</title>
        <authorList>
            <person name="Spang A."/>
            <person name="Saw J.H."/>
            <person name="Jorgensen S.L."/>
            <person name="Zaremba-Niedzwiedzka K."/>
            <person name="Martijn J."/>
            <person name="Lind A.E."/>
            <person name="van Eijk R."/>
            <person name="Schleper C."/>
            <person name="Guy L."/>
            <person name="Ettema T.J."/>
        </authorList>
    </citation>
    <scope>NUCLEOTIDE SEQUENCE</scope>
</reference>
<dbReference type="InterPro" id="IPR015424">
    <property type="entry name" value="PyrdxlP-dep_Trfase"/>
</dbReference>
<gene>
    <name evidence="1" type="ORF">LCGC14_2598050</name>
</gene>
<dbReference type="Gene3D" id="3.40.640.10">
    <property type="entry name" value="Type I PLP-dependent aspartate aminotransferase-like (Major domain)"/>
    <property type="match status" value="1"/>
</dbReference>
<sequence>MVIILVIKKSDLEEQIANYVGRKYCFLVGRATTAIYLAIKIYGFKSGNIIIPSIVCPNPIFPVIYNDLEPRFCDINLNDFTLDFDSFKKQVNENTKAVIPINLYGYPANYNEIIPFCKENNIKVIEDAAQSFGGSYNGKKMGSFGDISVISFGHTKIIDVNSGGAVLTDD</sequence>
<accession>A0A0F9D2D5</accession>
<organism evidence="1">
    <name type="scientific">marine sediment metagenome</name>
    <dbReference type="NCBI Taxonomy" id="412755"/>
    <lineage>
        <taxon>unclassified sequences</taxon>
        <taxon>metagenomes</taxon>
        <taxon>ecological metagenomes</taxon>
    </lineage>
</organism>
<dbReference type="SUPFAM" id="SSF53383">
    <property type="entry name" value="PLP-dependent transferases"/>
    <property type="match status" value="1"/>
</dbReference>
<name>A0A0F9D2D5_9ZZZZ</name>
<proteinExistence type="predicted"/>
<dbReference type="GO" id="GO:0030170">
    <property type="term" value="F:pyridoxal phosphate binding"/>
    <property type="evidence" value="ECO:0007669"/>
    <property type="project" value="TreeGrafter"/>
</dbReference>
<dbReference type="EMBL" id="LAZR01043790">
    <property type="protein sequence ID" value="KKL06238.1"/>
    <property type="molecule type" value="Genomic_DNA"/>
</dbReference>
<dbReference type="InterPro" id="IPR000653">
    <property type="entry name" value="DegT/StrS_aminotransferase"/>
</dbReference>
<evidence type="ECO:0008006" key="2">
    <source>
        <dbReference type="Google" id="ProtNLM"/>
    </source>
</evidence>
<dbReference type="GO" id="GO:0008483">
    <property type="term" value="F:transaminase activity"/>
    <property type="evidence" value="ECO:0007669"/>
    <property type="project" value="TreeGrafter"/>
</dbReference>
<feature type="non-terminal residue" evidence="1">
    <location>
        <position position="170"/>
    </location>
</feature>
<dbReference type="Pfam" id="PF01041">
    <property type="entry name" value="DegT_DnrJ_EryC1"/>
    <property type="match status" value="1"/>
</dbReference>
<dbReference type="InterPro" id="IPR015421">
    <property type="entry name" value="PyrdxlP-dep_Trfase_major"/>
</dbReference>
<comment type="caution">
    <text evidence="1">The sequence shown here is derived from an EMBL/GenBank/DDBJ whole genome shotgun (WGS) entry which is preliminary data.</text>
</comment>
<dbReference type="GO" id="GO:0000271">
    <property type="term" value="P:polysaccharide biosynthetic process"/>
    <property type="evidence" value="ECO:0007669"/>
    <property type="project" value="TreeGrafter"/>
</dbReference>
<evidence type="ECO:0000313" key="1">
    <source>
        <dbReference type="EMBL" id="KKL06238.1"/>
    </source>
</evidence>
<dbReference type="PANTHER" id="PTHR30244:SF34">
    <property type="entry name" value="DTDP-4-AMINO-4,6-DIDEOXYGALACTOSE TRANSAMINASE"/>
    <property type="match status" value="1"/>
</dbReference>
<dbReference type="AlphaFoldDB" id="A0A0F9D2D5"/>
<protein>
    <recommendedName>
        <fullName evidence="2">DegT/DnrJ/EryC1/StrS aminotransferase family protein</fullName>
    </recommendedName>
</protein>
<dbReference type="PANTHER" id="PTHR30244">
    <property type="entry name" value="TRANSAMINASE"/>
    <property type="match status" value="1"/>
</dbReference>